<dbReference type="PRINTS" id="PR00625">
    <property type="entry name" value="JDOMAIN"/>
</dbReference>
<dbReference type="SUPFAM" id="SSF49493">
    <property type="entry name" value="HSP40/DnaJ peptide-binding domain"/>
    <property type="match status" value="1"/>
</dbReference>
<dbReference type="Pfam" id="PF00226">
    <property type="entry name" value="DnaJ"/>
    <property type="match status" value="1"/>
</dbReference>
<proteinExistence type="predicted"/>
<dbReference type="SUPFAM" id="SSF46565">
    <property type="entry name" value="Chaperone J-domain"/>
    <property type="match status" value="1"/>
</dbReference>
<dbReference type="SUPFAM" id="SSF56300">
    <property type="entry name" value="Metallo-dependent phosphatases"/>
    <property type="match status" value="1"/>
</dbReference>
<dbReference type="CDD" id="cd00838">
    <property type="entry name" value="MPP_superfamily"/>
    <property type="match status" value="1"/>
</dbReference>
<protein>
    <submittedName>
        <fullName evidence="4">DnaJ-1 protein</fullName>
    </submittedName>
</protein>
<dbReference type="Proteomes" id="UP000601435">
    <property type="component" value="Unassembled WGS sequence"/>
</dbReference>
<accession>A0A812VN44</accession>
<dbReference type="InterPro" id="IPR001623">
    <property type="entry name" value="DnaJ_domain"/>
</dbReference>
<gene>
    <name evidence="4" type="primary">DnaJ-1</name>
    <name evidence="4" type="ORF">SNEC2469_LOCUS18392</name>
</gene>
<comment type="caution">
    <text evidence="4">The sequence shown here is derived from an EMBL/GenBank/DDBJ whole genome shotgun (WGS) entry which is preliminary data.</text>
</comment>
<keyword evidence="5" id="KW-1185">Reference proteome</keyword>
<feature type="region of interest" description="Disordered" evidence="2">
    <location>
        <begin position="1015"/>
        <end position="1034"/>
    </location>
</feature>
<dbReference type="InterPro" id="IPR029052">
    <property type="entry name" value="Metallo-depent_PP-like"/>
</dbReference>
<dbReference type="InterPro" id="IPR036869">
    <property type="entry name" value="J_dom_sf"/>
</dbReference>
<dbReference type="SMART" id="SM00271">
    <property type="entry name" value="DnaJ"/>
    <property type="match status" value="1"/>
</dbReference>
<name>A0A812VN44_9DINO</name>
<dbReference type="InterPro" id="IPR019734">
    <property type="entry name" value="TPR_rpt"/>
</dbReference>
<dbReference type="PROSITE" id="PS00636">
    <property type="entry name" value="DNAJ_1"/>
    <property type="match status" value="1"/>
</dbReference>
<feature type="domain" description="J" evidence="3">
    <location>
        <begin position="303"/>
        <end position="373"/>
    </location>
</feature>
<evidence type="ECO:0000313" key="4">
    <source>
        <dbReference type="EMBL" id="CAE7650354.1"/>
    </source>
</evidence>
<dbReference type="InterPro" id="IPR002939">
    <property type="entry name" value="DnaJ_C"/>
</dbReference>
<dbReference type="Gene3D" id="1.10.287.110">
    <property type="entry name" value="DnaJ domain"/>
    <property type="match status" value="1"/>
</dbReference>
<dbReference type="InterPro" id="IPR008971">
    <property type="entry name" value="HSP40/DnaJ_pept-bd"/>
</dbReference>
<dbReference type="Gene3D" id="1.25.40.10">
    <property type="entry name" value="Tetratricopeptide repeat domain"/>
    <property type="match status" value="2"/>
</dbReference>
<dbReference type="GO" id="GO:0051082">
    <property type="term" value="F:unfolded protein binding"/>
    <property type="evidence" value="ECO:0007669"/>
    <property type="project" value="InterPro"/>
</dbReference>
<dbReference type="InterPro" id="IPR018253">
    <property type="entry name" value="DnaJ_domain_CS"/>
</dbReference>
<evidence type="ECO:0000313" key="5">
    <source>
        <dbReference type="Proteomes" id="UP000601435"/>
    </source>
</evidence>
<dbReference type="PROSITE" id="PS50076">
    <property type="entry name" value="DNAJ_2"/>
    <property type="match status" value="1"/>
</dbReference>
<feature type="coiled-coil region" evidence="1">
    <location>
        <begin position="1042"/>
        <end position="1069"/>
    </location>
</feature>
<organism evidence="4 5">
    <name type="scientific">Symbiodinium necroappetens</name>
    <dbReference type="NCBI Taxonomy" id="1628268"/>
    <lineage>
        <taxon>Eukaryota</taxon>
        <taxon>Sar</taxon>
        <taxon>Alveolata</taxon>
        <taxon>Dinophyceae</taxon>
        <taxon>Suessiales</taxon>
        <taxon>Symbiodiniaceae</taxon>
        <taxon>Symbiodinium</taxon>
    </lineage>
</organism>
<keyword evidence="1" id="KW-0175">Coiled coil</keyword>
<dbReference type="InterPro" id="IPR011990">
    <property type="entry name" value="TPR-like_helical_dom_sf"/>
</dbReference>
<dbReference type="PANTHER" id="PTHR44200:SF1">
    <property type="entry name" value="DNAJ HOMOLOG SUBFAMILY C MEMBER 7"/>
    <property type="match status" value="1"/>
</dbReference>
<evidence type="ECO:0000256" key="1">
    <source>
        <dbReference type="SAM" id="Coils"/>
    </source>
</evidence>
<dbReference type="PANTHER" id="PTHR44200">
    <property type="entry name" value="DNAJ HOMOLOG SUBFAMILY C MEMBER 7"/>
    <property type="match status" value="1"/>
</dbReference>
<dbReference type="EMBL" id="CAJNJA010030919">
    <property type="protein sequence ID" value="CAE7650354.1"/>
    <property type="molecule type" value="Genomic_DNA"/>
</dbReference>
<evidence type="ECO:0000256" key="2">
    <source>
        <dbReference type="SAM" id="MobiDB-lite"/>
    </source>
</evidence>
<dbReference type="CDD" id="cd06257">
    <property type="entry name" value="DnaJ"/>
    <property type="match status" value="1"/>
</dbReference>
<dbReference type="OrthoDB" id="428254at2759"/>
<feature type="compositionally biased region" description="Basic and acidic residues" evidence="2">
    <location>
        <begin position="1103"/>
        <end position="1117"/>
    </location>
</feature>
<dbReference type="SUPFAM" id="SSF48452">
    <property type="entry name" value="TPR-like"/>
    <property type="match status" value="2"/>
</dbReference>
<dbReference type="GO" id="GO:0006457">
    <property type="term" value="P:protein folding"/>
    <property type="evidence" value="ECO:0007669"/>
    <property type="project" value="InterPro"/>
</dbReference>
<dbReference type="SMART" id="SM00028">
    <property type="entry name" value="TPR"/>
    <property type="match status" value="5"/>
</dbReference>
<feature type="region of interest" description="Disordered" evidence="2">
    <location>
        <begin position="87"/>
        <end position="131"/>
    </location>
</feature>
<dbReference type="InterPro" id="IPR052758">
    <property type="entry name" value="SRC_co-chaperone"/>
</dbReference>
<dbReference type="Gene3D" id="2.60.260.20">
    <property type="entry name" value="Urease metallochaperone UreE, N-terminal domain"/>
    <property type="match status" value="1"/>
</dbReference>
<dbReference type="Pfam" id="PF01556">
    <property type="entry name" value="DnaJ_C"/>
    <property type="match status" value="1"/>
</dbReference>
<evidence type="ECO:0000259" key="3">
    <source>
        <dbReference type="PROSITE" id="PS50076"/>
    </source>
</evidence>
<feature type="compositionally biased region" description="Pro residues" evidence="2">
    <location>
        <begin position="87"/>
        <end position="101"/>
    </location>
</feature>
<feature type="region of interest" description="Disordered" evidence="2">
    <location>
        <begin position="1095"/>
        <end position="1117"/>
    </location>
</feature>
<reference evidence="4" key="1">
    <citation type="submission" date="2021-02" db="EMBL/GenBank/DDBJ databases">
        <authorList>
            <person name="Dougan E. K."/>
            <person name="Rhodes N."/>
            <person name="Thang M."/>
            <person name="Chan C."/>
        </authorList>
    </citation>
    <scope>NUCLEOTIDE SEQUENCE</scope>
</reference>
<sequence>MVRRLEAAPPQKGRRKGLSEFVDLCCAGRTRPNPHVKVAYEHNRKVFQKQRGPCTHMYDMAKGYPGNPRVFEPDPRISMPAGQIPRPWTPTPTPVRPPSAPPVQGGNRMRRPQHPTPAVSPNIGSTTAASDDCSSALRSGGWQLIRGKWTLCASPTTCIHERADVSACIAGVCAPDPLIFHYFSRASCGPCMHRPNGQKPKERPAPTGNQLVTFDAQLAKQQEEAQLAKERPKKNDYLDVYTGPKVKWEDTGLYKALVKSQDIEEELTKIRNLIRKRTDPGYEPNDEADFKVAPIRKFDSKNDYYKLLEVDDFASVKDIKGAYKRLALQYHPDKNRDKKPDKLREMQDEFEKIQEAYEILSDRATRRQYDRARFDEARAKSQGMNSSFYSQKTNSDSNFWGRWSGKKEGRSEGVNAQEVQNLLKSKAPKLPKAAALRLEIKISLEKALRGGLKIREVKRDRMQRAFGGTNQNLKTVNIKIDPGQADGSEYRLEGDGHWPSFNTTPGDLVVVFRHKPHAFLRQSNKETGALQLAMPLTVRAKATDPVLSAWSPTFKGSMVLIRFQNPLLKLAPNKACNVTFVIDGEGLPVPGDATRRGPLGVTVHIQLDGNPLVPSMNAACCKDVVAKRHLKNYNHQAHLRVSMSNPRAAGFPVRKFVAGDAKERGGLRLGLASVAVIWESSPGTDPVAFGKAAAALGHHAQLNPQGFGWCCNTGLLRQALPNAGHVALADEELASESEDERANAKTQEVLKASAGQLTKQRRVRKPRPEVESFLLRFNLGPPEGFPDPGSADEEEGEQSPTFAGQPGQATAELRVEGEKEGDEEAELTRLIREKQSELEAAKRRWCERKERQQGEREEEEGLLRDLLEKDKKRELERVEREMNGLRSTFEFQLQAEKKWVDEFISTNNYQNQWVCVFKPAMVIRKKPAEDGPITRRIMCDEVIKAKGKVTDDYWIQLETDEWALTWHKVHGQLLQRWFGTEQQRYLDLQAKIEERRKGRNETFVAYRRKKKEIEQWSIPPGPSEEEKCELEDEEGEQLHFVMEPIVKEMKDYKRRLRELRQKRFEAEAERQRRDAGAEGLAAAPLPAGFEAALGSEEAQAPEAKAETETAEQRPWEETKQAADKAFKDKEWNTALSLYGQALELGGDALESAQRATLMSNRALVFAKLFDWAKSLEDAVDATIQEPDWPKGWLRRATAELRLSKNREALTSLKRGFSCAGKTAGQFLTLATECEAALYNDRDGGDDPDAPVSAVERIEKFKEGASLAFKQGTHGVAVLLYTRALYHRSMMESKDEAVVLSNRAACFLKLELPKEAYADAMAASEKDPIWSKPLVRAGQASLILDDFKAAYACFAKARRLDEHYEAANDGVNSCLQKIIRWEYSAAAKRWAKFGVDRRRPRKELRIWALSDVFFDQHGVPEWCKSLSSSFFRDDVLMLAGNLADSLPQLRFALTVLKSKFRRIFYVPGNHDLWVRRVTLSSIIRGEQVKDEQREARLQTSMPESHYTAQDTMAQGSLGSMPLIMISGESSLRDP</sequence>
<feature type="region of interest" description="Disordered" evidence="2">
    <location>
        <begin position="732"/>
        <end position="832"/>
    </location>
</feature>